<evidence type="ECO:0000313" key="2">
    <source>
        <dbReference type="EnsemblMetazoa" id="AATE015456-PA.1"/>
    </source>
</evidence>
<dbReference type="EnsemblMetazoa" id="AATE015456-RA">
    <property type="protein sequence ID" value="AATE015456-PA.1"/>
    <property type="gene ID" value="AATE015456"/>
</dbReference>
<dbReference type="InterPro" id="IPR036047">
    <property type="entry name" value="F-box-like_dom_sf"/>
</dbReference>
<sequence>MRLVIMNKDYIFGYLPLEDQKNARLICRQWNQHLSSPRYYKNTKLQLAAGNKYLVYDDLLRAAGQRKIHCIELTELTSTASEEEKRDITFLLYMNFNIDSSREPPTIS</sequence>
<reference evidence="2" key="1">
    <citation type="submission" date="2022-08" db="UniProtKB">
        <authorList>
            <consortium name="EnsemblMetazoa"/>
        </authorList>
    </citation>
    <scope>IDENTIFICATION</scope>
    <source>
        <strain evidence="2">EBRO</strain>
    </source>
</reference>
<evidence type="ECO:0000259" key="1">
    <source>
        <dbReference type="Pfam" id="PF00646"/>
    </source>
</evidence>
<proteinExistence type="predicted"/>
<name>A0A182JCE4_ANOAO</name>
<dbReference type="Pfam" id="PF00646">
    <property type="entry name" value="F-box"/>
    <property type="match status" value="1"/>
</dbReference>
<dbReference type="SUPFAM" id="SSF81383">
    <property type="entry name" value="F-box domain"/>
    <property type="match status" value="1"/>
</dbReference>
<protein>
    <submittedName>
        <fullName evidence="2">F-box domain-containing protein</fullName>
    </submittedName>
</protein>
<dbReference type="VEuPathDB" id="VectorBase:AATE015456"/>
<dbReference type="InterPro" id="IPR001810">
    <property type="entry name" value="F-box_dom"/>
</dbReference>
<feature type="domain" description="F-box" evidence="1">
    <location>
        <begin position="10"/>
        <end position="41"/>
    </location>
</feature>
<dbReference type="Gene3D" id="1.20.1280.50">
    <property type="match status" value="1"/>
</dbReference>
<accession>A0A182JCE4</accession>
<dbReference type="AlphaFoldDB" id="A0A182JCE4"/>
<organism evidence="2">
    <name type="scientific">Anopheles atroparvus</name>
    <name type="common">European mosquito</name>
    <dbReference type="NCBI Taxonomy" id="41427"/>
    <lineage>
        <taxon>Eukaryota</taxon>
        <taxon>Metazoa</taxon>
        <taxon>Ecdysozoa</taxon>
        <taxon>Arthropoda</taxon>
        <taxon>Hexapoda</taxon>
        <taxon>Insecta</taxon>
        <taxon>Pterygota</taxon>
        <taxon>Neoptera</taxon>
        <taxon>Endopterygota</taxon>
        <taxon>Diptera</taxon>
        <taxon>Nematocera</taxon>
        <taxon>Culicoidea</taxon>
        <taxon>Culicidae</taxon>
        <taxon>Anophelinae</taxon>
        <taxon>Anopheles</taxon>
    </lineage>
</organism>